<accession>A0A367JXA4</accession>
<proteinExistence type="predicted"/>
<reference evidence="1 2" key="1">
    <citation type="journal article" date="2018" name="G3 (Bethesda)">
        <title>Phylogenetic and Phylogenomic Definition of Rhizopus Species.</title>
        <authorList>
            <person name="Gryganskyi A.P."/>
            <person name="Golan J."/>
            <person name="Dolatabadi S."/>
            <person name="Mondo S."/>
            <person name="Robb S."/>
            <person name="Idnurm A."/>
            <person name="Muszewska A."/>
            <person name="Steczkiewicz K."/>
            <person name="Masonjones S."/>
            <person name="Liao H.L."/>
            <person name="Gajdeczka M.T."/>
            <person name="Anike F."/>
            <person name="Vuek A."/>
            <person name="Anishchenko I.M."/>
            <person name="Voigt K."/>
            <person name="de Hoog G.S."/>
            <person name="Smith M.E."/>
            <person name="Heitman J."/>
            <person name="Vilgalys R."/>
            <person name="Stajich J.E."/>
        </authorList>
    </citation>
    <scope>NUCLEOTIDE SEQUENCE [LARGE SCALE GENOMIC DNA]</scope>
    <source>
        <strain evidence="1 2">LSU 92-RS-03</strain>
    </source>
</reference>
<sequence length="618" mass="71951">MEPPLRITTVKSSITGIEWKTRYIPSLKSLVLKVHTLVTHTYALLKYIFTQELENNMDFALQDLANVDFFREVFISLLDSYKPDKAKPKEKARSCKKLINKHRDTYCQLASYVPIKLKYAQQIGSYEATKIHTAYMNGVALHFGNRLRMFLNLLLKKQERIGALKSEMKKKNCTESEISAAVKTIASQCTKVKMNISLRNITELPAHLFNSQEVGILQQFFDCYPSDTHFKKNSIYYDCKADPSKHLKAFYYLTRCSESLYNKSFNCFPLRRTFIPSYMTIDTYIVNTQILRNSVISHLDKEVIWGAVLNMKSKAMKPQGDNKQMKFRGTIYTDGVAVSILKQTYDSKKKGSGGGMRNDKKIEEDIAYIESLSQEKLQERTYKNNCVLIDPGRRDMLFCMHESSTVEKKRTYRYTRNQRNIETKTRKFMKLCERLKPEAVSNAEAILSRLKSSTVIKDQYVEYIRQKATVTQVLQEYYSNEDLPLEERNTNMLPFRKLKLSSYINRQQSDKRLCKNIRKHFGNDAVIVIGNWSAGNVKFHEPIRGVGMRRMLQKEGFLVHLIDEFKTSSICPVCKGDVETFKEVVNPRPFRREKYPTVKRHGLLRCKNEQCLKEGRRL</sequence>
<dbReference type="OrthoDB" id="5591056at2759"/>
<evidence type="ECO:0000313" key="2">
    <source>
        <dbReference type="Proteomes" id="UP000253551"/>
    </source>
</evidence>
<dbReference type="AlphaFoldDB" id="A0A367JXA4"/>
<comment type="caution">
    <text evidence="1">The sequence shown here is derived from an EMBL/GenBank/DDBJ whole genome shotgun (WGS) entry which is preliminary data.</text>
</comment>
<dbReference type="EMBL" id="PJQM01002542">
    <property type="protein sequence ID" value="RCH94566.1"/>
    <property type="molecule type" value="Genomic_DNA"/>
</dbReference>
<dbReference type="Proteomes" id="UP000253551">
    <property type="component" value="Unassembled WGS sequence"/>
</dbReference>
<name>A0A367JXA4_RHIST</name>
<protein>
    <submittedName>
        <fullName evidence="1">Uncharacterized protein</fullName>
    </submittedName>
</protein>
<gene>
    <name evidence="1" type="ORF">CU098_009424</name>
</gene>
<organism evidence="1 2">
    <name type="scientific">Rhizopus stolonifer</name>
    <name type="common">Rhizopus nigricans</name>
    <dbReference type="NCBI Taxonomy" id="4846"/>
    <lineage>
        <taxon>Eukaryota</taxon>
        <taxon>Fungi</taxon>
        <taxon>Fungi incertae sedis</taxon>
        <taxon>Mucoromycota</taxon>
        <taxon>Mucoromycotina</taxon>
        <taxon>Mucoromycetes</taxon>
        <taxon>Mucorales</taxon>
        <taxon>Mucorineae</taxon>
        <taxon>Rhizopodaceae</taxon>
        <taxon>Rhizopus</taxon>
    </lineage>
</organism>
<evidence type="ECO:0000313" key="1">
    <source>
        <dbReference type="EMBL" id="RCH94566.1"/>
    </source>
</evidence>
<keyword evidence="2" id="KW-1185">Reference proteome</keyword>